<evidence type="ECO:0000313" key="5">
    <source>
        <dbReference type="EMBL" id="UTI62480.1"/>
    </source>
</evidence>
<dbReference type="Proteomes" id="UP001056035">
    <property type="component" value="Chromosome"/>
</dbReference>
<keyword evidence="6" id="KW-1185">Reference proteome</keyword>
<sequence length="357" mass="36465">MRVAVDARAAGSGRGVARYLERTLQAAAGLPGTTWAAVLPRGSAFAGTPPAGVEERPSPRSSRVLFGLAATTGRPRLERLAGGADVVWLPAPAPVAVGAGVPLVLTVHDLSFVQRPGDFTPYERLWHRAMRIDRLLGRAAAIVCVSDAVAGEVRARRPDLAPRVRVIAPGVDPAPAGPPAPLPPGLPPRFLLYVGALEPRKAPGVLADAYAAARARGLDAGLVVAGEGREAPRLHGPGVHHLGRVDDATLHALYGAALAVVLPSYLEGFGLPPLEAAAHGTPAIVSDLPVFRATIGAGALRVPPGDADALAAALLEVGGDAALRTRLATAGRAAIAPLSWEASAAALTEVLTRAARS</sequence>
<accession>A0ABY5DL23</accession>
<keyword evidence="1" id="KW-0328">Glycosyltransferase</keyword>
<proteinExistence type="predicted"/>
<dbReference type="InterPro" id="IPR001296">
    <property type="entry name" value="Glyco_trans_1"/>
</dbReference>
<dbReference type="Pfam" id="PF00534">
    <property type="entry name" value="Glycos_transf_1"/>
    <property type="match status" value="1"/>
</dbReference>
<dbReference type="CDD" id="cd03809">
    <property type="entry name" value="GT4_MtfB-like"/>
    <property type="match status" value="1"/>
</dbReference>
<keyword evidence="2" id="KW-0808">Transferase</keyword>
<dbReference type="PANTHER" id="PTHR46401:SF2">
    <property type="entry name" value="GLYCOSYLTRANSFERASE WBBK-RELATED"/>
    <property type="match status" value="1"/>
</dbReference>
<dbReference type="RefSeq" id="WP_254569217.1">
    <property type="nucleotide sequence ID" value="NZ_CP098502.1"/>
</dbReference>
<evidence type="ECO:0000313" key="6">
    <source>
        <dbReference type="Proteomes" id="UP001056035"/>
    </source>
</evidence>
<feature type="domain" description="Glycosyltransferase subfamily 4-like N-terminal" evidence="4">
    <location>
        <begin position="15"/>
        <end position="173"/>
    </location>
</feature>
<dbReference type="EMBL" id="CP098502">
    <property type="protein sequence ID" value="UTI62480.1"/>
    <property type="molecule type" value="Genomic_DNA"/>
</dbReference>
<evidence type="ECO:0000259" key="3">
    <source>
        <dbReference type="Pfam" id="PF00534"/>
    </source>
</evidence>
<evidence type="ECO:0000256" key="1">
    <source>
        <dbReference type="ARBA" id="ARBA00022676"/>
    </source>
</evidence>
<dbReference type="SUPFAM" id="SSF53756">
    <property type="entry name" value="UDP-Glycosyltransferase/glycogen phosphorylase"/>
    <property type="match status" value="1"/>
</dbReference>
<evidence type="ECO:0000256" key="2">
    <source>
        <dbReference type="ARBA" id="ARBA00022679"/>
    </source>
</evidence>
<dbReference type="Gene3D" id="3.40.50.2000">
    <property type="entry name" value="Glycogen Phosphorylase B"/>
    <property type="match status" value="2"/>
</dbReference>
<evidence type="ECO:0000259" key="4">
    <source>
        <dbReference type="Pfam" id="PF13439"/>
    </source>
</evidence>
<dbReference type="InterPro" id="IPR028098">
    <property type="entry name" value="Glyco_trans_4-like_N"/>
</dbReference>
<reference evidence="5 6" key="1">
    <citation type="submission" date="2022-06" db="EMBL/GenBank/DDBJ databases">
        <title>Paraconexibacter antarcticus.</title>
        <authorList>
            <person name="Kim C.S."/>
        </authorList>
    </citation>
    <scope>NUCLEOTIDE SEQUENCE [LARGE SCALE GENOMIC DNA]</scope>
    <source>
        <strain evidence="5 6">02-257</strain>
    </source>
</reference>
<name>A0ABY5DL23_9ACTN</name>
<feature type="domain" description="Glycosyl transferase family 1" evidence="3">
    <location>
        <begin position="188"/>
        <end position="332"/>
    </location>
</feature>
<dbReference type="Pfam" id="PF13439">
    <property type="entry name" value="Glyco_transf_4"/>
    <property type="match status" value="1"/>
</dbReference>
<organism evidence="5 6">
    <name type="scientific">Paraconexibacter antarcticus</name>
    <dbReference type="NCBI Taxonomy" id="2949664"/>
    <lineage>
        <taxon>Bacteria</taxon>
        <taxon>Bacillati</taxon>
        <taxon>Actinomycetota</taxon>
        <taxon>Thermoleophilia</taxon>
        <taxon>Solirubrobacterales</taxon>
        <taxon>Paraconexibacteraceae</taxon>
        <taxon>Paraconexibacter</taxon>
    </lineage>
</organism>
<protein>
    <submittedName>
        <fullName evidence="5">Glycosyltransferase family 4 protein</fullName>
    </submittedName>
</protein>
<gene>
    <name evidence="5" type="ORF">NBH00_14025</name>
</gene>
<dbReference type="PANTHER" id="PTHR46401">
    <property type="entry name" value="GLYCOSYLTRANSFERASE WBBK-RELATED"/>
    <property type="match status" value="1"/>
</dbReference>